<dbReference type="EMBL" id="AP025314">
    <property type="protein sequence ID" value="BDD10909.1"/>
    <property type="molecule type" value="Genomic_DNA"/>
</dbReference>
<accession>A0AAU9D8L5</accession>
<gene>
    <name evidence="2" type="ORF">FUAX_33410</name>
</gene>
<evidence type="ECO:0000256" key="1">
    <source>
        <dbReference type="SAM" id="SignalP"/>
    </source>
</evidence>
<feature type="chain" id="PRO_5043605649" description="Lipocalin-like domain-containing protein" evidence="1">
    <location>
        <begin position="24"/>
        <end position="199"/>
    </location>
</feature>
<reference evidence="2 3" key="1">
    <citation type="submission" date="2021-12" db="EMBL/GenBank/DDBJ databases">
        <title>Genome sequencing of bacteria with rrn-lacking chromosome and rrn-plasmid.</title>
        <authorList>
            <person name="Anda M."/>
            <person name="Iwasaki W."/>
        </authorList>
    </citation>
    <scope>NUCLEOTIDE SEQUENCE [LARGE SCALE GENOMIC DNA]</scope>
    <source>
        <strain evidence="2 3">DSM 100852</strain>
    </source>
</reference>
<evidence type="ECO:0000313" key="2">
    <source>
        <dbReference type="EMBL" id="BDD10909.1"/>
    </source>
</evidence>
<organism evidence="2 3">
    <name type="scientific">Fulvitalea axinellae</name>
    <dbReference type="NCBI Taxonomy" id="1182444"/>
    <lineage>
        <taxon>Bacteria</taxon>
        <taxon>Pseudomonadati</taxon>
        <taxon>Bacteroidota</taxon>
        <taxon>Cytophagia</taxon>
        <taxon>Cytophagales</taxon>
        <taxon>Persicobacteraceae</taxon>
        <taxon>Fulvitalea</taxon>
    </lineage>
</organism>
<keyword evidence="1" id="KW-0732">Signal</keyword>
<dbReference type="Proteomes" id="UP001348817">
    <property type="component" value="Chromosome"/>
</dbReference>
<protein>
    <recommendedName>
        <fullName evidence="4">Lipocalin-like domain-containing protein</fullName>
    </recommendedName>
</protein>
<keyword evidence="3" id="KW-1185">Reference proteome</keyword>
<proteinExistence type="predicted"/>
<sequence>MTRFRFLSLFLVAFVFWSCSSNDDEISPAQLGGTWDVKKFENKMNVSLKVASIEKEVMSLDLNGKDIDLVMEFGKDPNTYSLDGKIKIVAENLKLASEFEGMEDQLDLDDLTDGMEGEGTISEKGRWTLADKLLTFKEDNSGNGNVDFGAIFDKDAKFTIKSLTPDMLVLEMEIKKSEPADLGEVVAASNTTITLVRKK</sequence>
<name>A0AAU9D8L5_9BACT</name>
<dbReference type="RefSeq" id="WP_338392435.1">
    <property type="nucleotide sequence ID" value="NZ_AP025314.1"/>
</dbReference>
<dbReference type="AlphaFoldDB" id="A0AAU9D8L5"/>
<evidence type="ECO:0000313" key="3">
    <source>
        <dbReference type="Proteomes" id="UP001348817"/>
    </source>
</evidence>
<evidence type="ECO:0008006" key="4">
    <source>
        <dbReference type="Google" id="ProtNLM"/>
    </source>
</evidence>
<dbReference type="KEGG" id="fax:FUAX_33410"/>
<feature type="signal peptide" evidence="1">
    <location>
        <begin position="1"/>
        <end position="23"/>
    </location>
</feature>